<dbReference type="AlphaFoldDB" id="A0A061AD90"/>
<evidence type="ECO:0000313" key="1">
    <source>
        <dbReference type="EMBL" id="CDR17862.1"/>
    </source>
</evidence>
<dbReference type="PATRIC" id="fig|576784.4.peg.10104"/>
<proteinExistence type="predicted"/>
<accession>A0A061AD90</accession>
<dbReference type="EMBL" id="LK022848">
    <property type="protein sequence ID" value="CDR17862.1"/>
    <property type="molecule type" value="Genomic_DNA"/>
</dbReference>
<organism evidence="1">
    <name type="scientific">Streptomyces iranensis</name>
    <dbReference type="NCBI Taxonomy" id="576784"/>
    <lineage>
        <taxon>Bacteria</taxon>
        <taxon>Bacillati</taxon>
        <taxon>Actinomycetota</taxon>
        <taxon>Actinomycetes</taxon>
        <taxon>Kitasatosporales</taxon>
        <taxon>Streptomycetaceae</taxon>
        <taxon>Streptomyces</taxon>
        <taxon>Streptomyces violaceusniger group</taxon>
    </lineage>
</organism>
<reference evidence="1" key="1">
    <citation type="submission" date="2014-05" db="EMBL/GenBank/DDBJ databases">
        <authorList>
            <person name="Horn Fabian"/>
        </authorList>
    </citation>
    <scope>NUCLEOTIDE SEQUENCE</scope>
</reference>
<name>A0A061AD90_9ACTN</name>
<sequence length="73" mass="7791">MRAPPSSSKPTSSPVTVLMTSGPVMNMCEVWSTMTVKSVIAGEYTAPPAQGPTTRLICGMTPLAWVLRRKISP</sequence>
<gene>
    <name evidence="1" type="ORF">SIRAN9832</name>
</gene>
<dbReference type="HOGENOM" id="CLU_2703308_0_0_11"/>
<protein>
    <submittedName>
        <fullName evidence="1">Uncharacterized protein</fullName>
    </submittedName>
</protein>